<proteinExistence type="predicted"/>
<feature type="region of interest" description="Disordered" evidence="1">
    <location>
        <begin position="653"/>
        <end position="857"/>
    </location>
</feature>
<accession>A0A9W7T9J2</accession>
<reference evidence="3" key="1">
    <citation type="submission" date="2021-02" db="EMBL/GenBank/DDBJ databases">
        <title>Comparative genomics reveals that relaxation of natural selection precedes convergent phenotypic evolution of cavefish.</title>
        <authorList>
            <person name="Peng Z."/>
        </authorList>
    </citation>
    <scope>NUCLEOTIDE SEQUENCE</scope>
    <source>
        <tissue evidence="3">Muscle</tissue>
    </source>
</reference>
<dbReference type="Pfam" id="PF15265">
    <property type="entry name" value="FAM196"/>
    <property type="match status" value="1"/>
</dbReference>
<dbReference type="SMART" id="SM00110">
    <property type="entry name" value="C1Q"/>
    <property type="match status" value="1"/>
</dbReference>
<feature type="compositionally biased region" description="Pro residues" evidence="1">
    <location>
        <begin position="1006"/>
        <end position="1017"/>
    </location>
</feature>
<feature type="region of interest" description="Disordered" evidence="1">
    <location>
        <begin position="980"/>
        <end position="1051"/>
    </location>
</feature>
<dbReference type="SUPFAM" id="SSF49842">
    <property type="entry name" value="TNF-like"/>
    <property type="match status" value="1"/>
</dbReference>
<dbReference type="EMBL" id="JAFHDT010000022">
    <property type="protein sequence ID" value="KAI7793145.1"/>
    <property type="molecule type" value="Genomic_DNA"/>
</dbReference>
<dbReference type="PROSITE" id="PS50871">
    <property type="entry name" value="C1Q"/>
    <property type="match status" value="1"/>
</dbReference>
<evidence type="ECO:0000256" key="1">
    <source>
        <dbReference type="SAM" id="MobiDB-lite"/>
    </source>
</evidence>
<organism evidence="3 4">
    <name type="scientific">Triplophysa rosa</name>
    <name type="common">Cave loach</name>
    <dbReference type="NCBI Taxonomy" id="992332"/>
    <lineage>
        <taxon>Eukaryota</taxon>
        <taxon>Metazoa</taxon>
        <taxon>Chordata</taxon>
        <taxon>Craniata</taxon>
        <taxon>Vertebrata</taxon>
        <taxon>Euteleostomi</taxon>
        <taxon>Actinopterygii</taxon>
        <taxon>Neopterygii</taxon>
        <taxon>Teleostei</taxon>
        <taxon>Ostariophysi</taxon>
        <taxon>Cypriniformes</taxon>
        <taxon>Nemacheilidae</taxon>
        <taxon>Triplophysa</taxon>
    </lineage>
</organism>
<keyword evidence="4" id="KW-1185">Reference proteome</keyword>
<sequence length="1369" mass="151846">MMVEAERLDERLKNSEAKLEELKKENTADLGHRGHLGPYYTDITLMFKNVFTNIGNSYNPTTVIFTAPVKGVYFFRFTVCGAQNSKSLGGFLYRNNEKIVSIGQWHSHSEHRYRSNAAVLQLEVGDVVSMKLLPGYTIYDIADKHLQHVEKIWSLGLKMCIIVVKCIDFYSVLPEPEILEMGRRAADYTTPVLVLVEPALVGTRGWRTVANGTSSMAALTLSHHCNIGVQTSPAIRNNQSHLDAKQTDTIMPPNGHIPNEAVMKEEVGKDKTKSIINKRKSLENKIKKGVTFEGLESDISVHTNRQIKSSPVVRGVATSKVKSKWNCHFTNGSVVDSEVMGGISSDVPKGEEPATGQKPPRSRKEMLTLCSMTICSTCGGRQNPVPPALYSQTKTTTPPTSVGSLGSPLSHFHSYMQIERQIDQSTAQTDQRPITPNLHPYLNVNINKNWPLSLLPAQQSEASNLTNHHTVKWESCADTHINHTGHTSVPQTHTLAVSVIEDKTPSRVVNAPLNLNNQKPFAHPHTCPPRPPMTPHPTHVPKDGHTEKSVTSTEVTSTSTPHVNAHLRSTKQSNLNEKQLNKENQPAPSQSESQSIHKPQNKTHIKPFQTSVKQQMFPQTNPKAKANTCVLQNQKQQSLENTSTLLKCSDTSQSNQISTDSKSHTKSSASFHLHSNVKHQTTSQSCATKGVISSTASNVPKQNQFPNGLHFKSDTHSKPSMSSHTGIKPQNVTQIRTDKDAESSATSPPELHSQVPLVNHTHTHSGPHSEVHSCRHASMHGDTNPSQNASSHANTHKQPSHTSSHASAHRKNTSSASLRGITSNKGTLSYPHRESKSQNDTQLFLHDPNTSAHHQTPLTTQTIDHQNLSNAFTASQTKVEMQSHTKECSRTSPGVKTASRSLCVHSNTPRRQTEPDVLRRSVLNPLSNGTLESSLLAITSTRAFPPADTNAKTGFKSLSAVESRIQGDTKTTEPDHQAINASQHKQLLRPPNKPPPSMTQRAQNAPPKPSSAPPPAPVFTFVMEDTDNGPNAASNRHPLPSPSDTLPRNLSLGHAPMQHIQNVECLKNAEAQMEFHSGSISQAVGSVSNERCSLTHDHPPSAVRLLPASPHCSRPRDHEQRLESVEVNLQANKERITTLLNVIQDLEMSHALSKGRRCFRTGQDLSDCPTCQKTACAVYSVEYDFRQQERRFKDLFQSLCPRSPERRREEGYEGSLSLLATLIQNHRLRQLSINIMSQTQSESQPQIISQIKSQIQTQSQIQSQPHTISHSQSQTQSNIISHSKSEIQSHSQCQIMPQIKSQVQSQITYQIQSQNLSQTQTQYQIMPPFQCQPQIESNPQNHPLFKAKIKRNKLYRKLFGWIPRKIQMK</sequence>
<feature type="compositionally biased region" description="Polar residues" evidence="1">
    <location>
        <begin position="718"/>
        <end position="735"/>
    </location>
</feature>
<feature type="compositionally biased region" description="Polar residues" evidence="1">
    <location>
        <begin position="781"/>
        <end position="793"/>
    </location>
</feature>
<dbReference type="PANTHER" id="PTHR28682">
    <property type="entry name" value="INHIBITORY SYNAPTIC FACTOR 2A-RELATED"/>
    <property type="match status" value="1"/>
</dbReference>
<evidence type="ECO:0000313" key="4">
    <source>
        <dbReference type="Proteomes" id="UP001059041"/>
    </source>
</evidence>
<dbReference type="InterPro" id="IPR001073">
    <property type="entry name" value="C1q_dom"/>
</dbReference>
<feature type="compositionally biased region" description="Polar residues" evidence="1">
    <location>
        <begin position="813"/>
        <end position="827"/>
    </location>
</feature>
<feature type="compositionally biased region" description="Polar residues" evidence="1">
    <location>
        <begin position="570"/>
        <end position="598"/>
    </location>
</feature>
<evidence type="ECO:0000313" key="3">
    <source>
        <dbReference type="EMBL" id="KAI7793145.1"/>
    </source>
</evidence>
<feature type="compositionally biased region" description="Polar residues" evidence="1">
    <location>
        <begin position="838"/>
        <end position="857"/>
    </location>
</feature>
<feature type="region of interest" description="Disordered" evidence="1">
    <location>
        <begin position="342"/>
        <end position="363"/>
    </location>
</feature>
<protein>
    <recommendedName>
        <fullName evidence="2">C1q domain-containing protein</fullName>
    </recommendedName>
</protein>
<dbReference type="Pfam" id="PF00386">
    <property type="entry name" value="C1q"/>
    <property type="match status" value="1"/>
</dbReference>
<dbReference type="Proteomes" id="UP001059041">
    <property type="component" value="Linkage Group LG22"/>
</dbReference>
<dbReference type="Gene3D" id="2.60.120.40">
    <property type="match status" value="1"/>
</dbReference>
<feature type="compositionally biased region" description="Pro residues" evidence="1">
    <location>
        <begin position="526"/>
        <end position="535"/>
    </location>
</feature>
<dbReference type="InterPro" id="IPR008983">
    <property type="entry name" value="Tumour_necrosis_fac-like_dom"/>
</dbReference>
<feature type="compositionally biased region" description="Low complexity" evidence="1">
    <location>
        <begin position="549"/>
        <end position="560"/>
    </location>
</feature>
<feature type="region of interest" description="Disordered" evidence="1">
    <location>
        <begin position="516"/>
        <end position="601"/>
    </location>
</feature>
<gene>
    <name evidence="3" type="ORF">IRJ41_006158</name>
</gene>
<dbReference type="PRINTS" id="PR00007">
    <property type="entry name" value="COMPLEMNTC1Q"/>
</dbReference>
<dbReference type="InterPro" id="IPR029337">
    <property type="entry name" value="INSYN2"/>
</dbReference>
<evidence type="ECO:0000259" key="2">
    <source>
        <dbReference type="PROSITE" id="PS50871"/>
    </source>
</evidence>
<dbReference type="PANTHER" id="PTHR28682:SF2">
    <property type="entry name" value="PROTEIN INSYN2B"/>
    <property type="match status" value="1"/>
</dbReference>
<feature type="domain" description="C1q" evidence="2">
    <location>
        <begin position="19"/>
        <end position="164"/>
    </location>
</feature>
<name>A0A9W7T9J2_TRIRA</name>
<feature type="region of interest" description="Disordered" evidence="1">
    <location>
        <begin position="1258"/>
        <end position="1287"/>
    </location>
</feature>
<feature type="compositionally biased region" description="Polar residues" evidence="1">
    <location>
        <begin position="653"/>
        <end position="670"/>
    </location>
</feature>
<feature type="compositionally biased region" description="Low complexity" evidence="1">
    <location>
        <begin position="1258"/>
        <end position="1282"/>
    </location>
</feature>
<comment type="caution">
    <text evidence="3">The sequence shown here is derived from an EMBL/GenBank/DDBJ whole genome shotgun (WGS) entry which is preliminary data.</text>
</comment>
<feature type="compositionally biased region" description="Polar residues" evidence="1">
    <location>
        <begin position="678"/>
        <end position="706"/>
    </location>
</feature>